<keyword evidence="9" id="KW-0472">Membrane</keyword>
<evidence type="ECO:0000256" key="4">
    <source>
        <dbReference type="ARBA" id="ARBA00022833"/>
    </source>
</evidence>
<keyword evidence="2 7" id="KW-0479">Metal-binding</keyword>
<feature type="domain" description="CAAX prenyl protease 1 N-terminal" evidence="11">
    <location>
        <begin position="38"/>
        <end position="193"/>
    </location>
</feature>
<reference evidence="12 13" key="1">
    <citation type="journal article" date="2017" name="Front. Microbiol.">
        <title>Comparative Genomic Analysis of the Class Epsilonproteobacteria and Proposed Reclassification to Epsilonbacteraeota (phyl. nov.).</title>
        <authorList>
            <person name="Waite D.W."/>
            <person name="Vanwonterghem I."/>
            <person name="Rinke C."/>
            <person name="Parks D.H."/>
            <person name="Zhang Y."/>
            <person name="Takai K."/>
            <person name="Sievert S.M."/>
            <person name="Simon J."/>
            <person name="Campbell B.J."/>
            <person name="Hanson T.E."/>
            <person name="Woyke T."/>
            <person name="Klotz M.G."/>
            <person name="Hugenholtz P."/>
        </authorList>
    </citation>
    <scope>NUCLEOTIDE SEQUENCE [LARGE SCALE GENOMIC DNA]</scope>
    <source>
        <strain evidence="12">UBA11420</strain>
    </source>
</reference>
<dbReference type="InterPro" id="IPR032456">
    <property type="entry name" value="Peptidase_M48_N"/>
</dbReference>
<feature type="transmembrane region" description="Helical" evidence="9">
    <location>
        <begin position="6"/>
        <end position="27"/>
    </location>
</feature>
<dbReference type="GO" id="GO:0071586">
    <property type="term" value="P:CAAX-box protein processing"/>
    <property type="evidence" value="ECO:0007669"/>
    <property type="project" value="InterPro"/>
</dbReference>
<dbReference type="InterPro" id="IPR001915">
    <property type="entry name" value="Peptidase_M48"/>
</dbReference>
<evidence type="ECO:0000259" key="10">
    <source>
        <dbReference type="Pfam" id="PF01435"/>
    </source>
</evidence>
<dbReference type="Gene3D" id="3.30.2010.10">
    <property type="entry name" value="Metalloproteases ('zincins'), catalytic domain"/>
    <property type="match status" value="1"/>
</dbReference>
<keyword evidence="4 7" id="KW-0862">Zinc</keyword>
<keyword evidence="9" id="KW-1133">Transmembrane helix</keyword>
<evidence type="ECO:0000256" key="8">
    <source>
        <dbReference type="RuleBase" id="RU003983"/>
    </source>
</evidence>
<keyword evidence="9" id="KW-0812">Transmembrane</keyword>
<evidence type="ECO:0000259" key="11">
    <source>
        <dbReference type="Pfam" id="PF16491"/>
    </source>
</evidence>
<feature type="binding site" evidence="7">
    <location>
        <position position="270"/>
    </location>
    <ligand>
        <name>Zn(2+)</name>
        <dbReference type="ChEBI" id="CHEBI:29105"/>
        <note>catalytic</note>
    </ligand>
</feature>
<feature type="binding site" evidence="7">
    <location>
        <position position="341"/>
    </location>
    <ligand>
        <name>Zn(2+)</name>
        <dbReference type="ChEBI" id="CHEBI:29105"/>
        <note>catalytic</note>
    </ligand>
</feature>
<proteinExistence type="inferred from homology"/>
<dbReference type="PANTHER" id="PTHR10120">
    <property type="entry name" value="CAAX PRENYL PROTEASE 1"/>
    <property type="match status" value="1"/>
</dbReference>
<feature type="transmembrane region" description="Helical" evidence="9">
    <location>
        <begin position="94"/>
        <end position="113"/>
    </location>
</feature>
<sequence length="409" mass="46225">MLEWILGFYCLYLLMKLYAALMEIGFVEKAQRFEPVILSAANYRKAAAYKIASQKLLLTTTLYDFILFFAWIGFGLRRLDEIVIFENTLLNSAAYVLVFSAINYLLTLPFEIYQTFGLDKKFGFSTITPRTFVLDQCKSAVMFVLFGGAFFAAMVSIIDTFKDWWIYGFAFSFAVVLFINMIYPIVIVPMFNKLTPLQDETLQGAIERLLEKAGLHSSGVFCLDASKRDNRLNAYFGGLGRSKRVVLFDTLIAKLTTSELLAVLGHELGHFAHKDILKNIAASALMLLVMFALFGNLPLALFESLHVEPSAHAIIALFLLFSPVISFAMMPLFGLMSRYNEYRADAYGSECENQEALRDALMKLADENKSFPFAHPLTIALYFTHPPLTKRLERLGMHFESSTKDACAH</sequence>
<evidence type="ECO:0000256" key="1">
    <source>
        <dbReference type="ARBA" id="ARBA00022670"/>
    </source>
</evidence>
<feature type="domain" description="Peptidase M48" evidence="10">
    <location>
        <begin position="196"/>
        <end position="395"/>
    </location>
</feature>
<evidence type="ECO:0000313" key="13">
    <source>
        <dbReference type="Proteomes" id="UP000231638"/>
    </source>
</evidence>
<dbReference type="GO" id="GO:0046872">
    <property type="term" value="F:metal ion binding"/>
    <property type="evidence" value="ECO:0007669"/>
    <property type="project" value="UniProtKB-KW"/>
</dbReference>
<evidence type="ECO:0000256" key="9">
    <source>
        <dbReference type="SAM" id="Phobius"/>
    </source>
</evidence>
<feature type="active site" description="Proton donor" evidence="6">
    <location>
        <position position="345"/>
    </location>
</feature>
<comment type="cofactor">
    <cofactor evidence="7 8">
        <name>Zn(2+)</name>
        <dbReference type="ChEBI" id="CHEBI:29105"/>
    </cofactor>
    <text evidence="7 8">Binds 1 zinc ion per subunit.</text>
</comment>
<keyword evidence="5 8" id="KW-0482">Metalloprotease</keyword>
<feature type="transmembrane region" description="Helical" evidence="9">
    <location>
        <begin position="313"/>
        <end position="333"/>
    </location>
</feature>
<feature type="transmembrane region" description="Helical" evidence="9">
    <location>
        <begin position="280"/>
        <end position="301"/>
    </location>
</feature>
<gene>
    <name evidence="12" type="ORF">CFH80_04390</name>
</gene>
<dbReference type="AlphaFoldDB" id="A0A2D3W812"/>
<feature type="transmembrane region" description="Helical" evidence="9">
    <location>
        <begin position="164"/>
        <end position="188"/>
    </location>
</feature>
<dbReference type="Proteomes" id="UP000231638">
    <property type="component" value="Unassembled WGS sequence"/>
</dbReference>
<feature type="transmembrane region" description="Helical" evidence="9">
    <location>
        <begin position="140"/>
        <end position="158"/>
    </location>
</feature>
<dbReference type="GO" id="GO:0004222">
    <property type="term" value="F:metalloendopeptidase activity"/>
    <property type="evidence" value="ECO:0007669"/>
    <property type="project" value="InterPro"/>
</dbReference>
<evidence type="ECO:0000256" key="2">
    <source>
        <dbReference type="ARBA" id="ARBA00022723"/>
    </source>
</evidence>
<feature type="active site" evidence="6">
    <location>
        <position position="267"/>
    </location>
</feature>
<evidence type="ECO:0000256" key="5">
    <source>
        <dbReference type="ARBA" id="ARBA00023049"/>
    </source>
</evidence>
<evidence type="ECO:0000313" key="12">
    <source>
        <dbReference type="EMBL" id="DAB36538.1"/>
    </source>
</evidence>
<evidence type="ECO:0000256" key="6">
    <source>
        <dbReference type="PIRSR" id="PIRSR627057-1"/>
    </source>
</evidence>
<protein>
    <submittedName>
        <fullName evidence="12">Peptidase M48</fullName>
    </submittedName>
</protein>
<name>A0A2D3W812_9BACT</name>
<organism evidence="12 13">
    <name type="scientific">Sulfurospirillum cavolei</name>
    <dbReference type="NCBI Taxonomy" id="366522"/>
    <lineage>
        <taxon>Bacteria</taxon>
        <taxon>Pseudomonadati</taxon>
        <taxon>Campylobacterota</taxon>
        <taxon>Epsilonproteobacteria</taxon>
        <taxon>Campylobacterales</taxon>
        <taxon>Sulfurospirillaceae</taxon>
        <taxon>Sulfurospirillum</taxon>
    </lineage>
</organism>
<dbReference type="EMBL" id="DLUG01000118">
    <property type="protein sequence ID" value="DAB36538.1"/>
    <property type="molecule type" value="Genomic_DNA"/>
</dbReference>
<keyword evidence="3 8" id="KW-0378">Hydrolase</keyword>
<evidence type="ECO:0000256" key="3">
    <source>
        <dbReference type="ARBA" id="ARBA00022801"/>
    </source>
</evidence>
<dbReference type="Pfam" id="PF01435">
    <property type="entry name" value="Peptidase_M48"/>
    <property type="match status" value="1"/>
</dbReference>
<feature type="transmembrane region" description="Helical" evidence="9">
    <location>
        <begin position="56"/>
        <end position="74"/>
    </location>
</feature>
<dbReference type="CDD" id="cd07343">
    <property type="entry name" value="M48A_Zmpste24p_like"/>
    <property type="match status" value="1"/>
</dbReference>
<dbReference type="Pfam" id="PF16491">
    <property type="entry name" value="Peptidase_M48_N"/>
    <property type="match status" value="1"/>
</dbReference>
<accession>A0A2D3W812</accession>
<comment type="similarity">
    <text evidence="8">Belongs to the peptidase M48 family.</text>
</comment>
<keyword evidence="1 8" id="KW-0645">Protease</keyword>
<evidence type="ECO:0000256" key="7">
    <source>
        <dbReference type="PIRSR" id="PIRSR627057-2"/>
    </source>
</evidence>
<feature type="binding site" evidence="7">
    <location>
        <position position="266"/>
    </location>
    <ligand>
        <name>Zn(2+)</name>
        <dbReference type="ChEBI" id="CHEBI:29105"/>
        <note>catalytic</note>
    </ligand>
</feature>
<comment type="caution">
    <text evidence="12">The sequence shown here is derived from an EMBL/GenBank/DDBJ whole genome shotgun (WGS) entry which is preliminary data.</text>
</comment>
<dbReference type="STRING" id="366522.GCA_001548055_01032"/>
<dbReference type="InterPro" id="IPR027057">
    <property type="entry name" value="CAXX_Prtase_1"/>
</dbReference>